<sequence length="119" mass="14067">MYLIVPIWMSSSIRTERFHHLYPSIRFSYRRLSHASRTNVFWLHPLSKLIKFLINGGNRSINGTPCQYYKLTKAPLKITPDRNLYSVHRVDSGIELETSCRLDKNNRHCQVLSQEERGY</sequence>
<dbReference type="EMBL" id="BPLQ01011078">
    <property type="protein sequence ID" value="GIY55432.1"/>
    <property type="molecule type" value="Genomic_DNA"/>
</dbReference>
<protein>
    <submittedName>
        <fullName evidence="1">Uncharacterized protein</fullName>
    </submittedName>
</protein>
<dbReference type="AlphaFoldDB" id="A0AAV4UCH1"/>
<organism evidence="1 2">
    <name type="scientific">Caerostris darwini</name>
    <dbReference type="NCBI Taxonomy" id="1538125"/>
    <lineage>
        <taxon>Eukaryota</taxon>
        <taxon>Metazoa</taxon>
        <taxon>Ecdysozoa</taxon>
        <taxon>Arthropoda</taxon>
        <taxon>Chelicerata</taxon>
        <taxon>Arachnida</taxon>
        <taxon>Araneae</taxon>
        <taxon>Araneomorphae</taxon>
        <taxon>Entelegynae</taxon>
        <taxon>Araneoidea</taxon>
        <taxon>Araneidae</taxon>
        <taxon>Caerostris</taxon>
    </lineage>
</organism>
<dbReference type="Proteomes" id="UP001054837">
    <property type="component" value="Unassembled WGS sequence"/>
</dbReference>
<name>A0AAV4UCH1_9ARAC</name>
<comment type="caution">
    <text evidence="1">The sequence shown here is derived from an EMBL/GenBank/DDBJ whole genome shotgun (WGS) entry which is preliminary data.</text>
</comment>
<reference evidence="1 2" key="1">
    <citation type="submission" date="2021-06" db="EMBL/GenBank/DDBJ databases">
        <title>Caerostris darwini draft genome.</title>
        <authorList>
            <person name="Kono N."/>
            <person name="Arakawa K."/>
        </authorList>
    </citation>
    <scope>NUCLEOTIDE SEQUENCE [LARGE SCALE GENOMIC DNA]</scope>
</reference>
<evidence type="ECO:0000313" key="1">
    <source>
        <dbReference type="EMBL" id="GIY55432.1"/>
    </source>
</evidence>
<keyword evidence="2" id="KW-1185">Reference proteome</keyword>
<proteinExistence type="predicted"/>
<accession>A0AAV4UCH1</accession>
<evidence type="ECO:0000313" key="2">
    <source>
        <dbReference type="Proteomes" id="UP001054837"/>
    </source>
</evidence>
<gene>
    <name evidence="1" type="ORF">CDAR_711</name>
</gene>